<dbReference type="AlphaFoldDB" id="A0A9D1G513"/>
<proteinExistence type="predicted"/>
<gene>
    <name evidence="1" type="ORF">IAD42_05715</name>
</gene>
<protein>
    <submittedName>
        <fullName evidence="1">Uncharacterized protein</fullName>
    </submittedName>
</protein>
<accession>A0A9D1G513</accession>
<organism evidence="1 2">
    <name type="scientific">Candidatus Scatomorpha pullistercoris</name>
    <dbReference type="NCBI Taxonomy" id="2840929"/>
    <lineage>
        <taxon>Bacteria</taxon>
        <taxon>Bacillati</taxon>
        <taxon>Bacillota</taxon>
        <taxon>Clostridia</taxon>
        <taxon>Eubacteriales</taxon>
        <taxon>Candidatus Scatomorpha</taxon>
    </lineage>
</organism>
<evidence type="ECO:0000313" key="1">
    <source>
        <dbReference type="EMBL" id="HIS97455.1"/>
    </source>
</evidence>
<name>A0A9D1G513_9FIRM</name>
<dbReference type="EMBL" id="DVJS01000141">
    <property type="protein sequence ID" value="HIS97455.1"/>
    <property type="molecule type" value="Genomic_DNA"/>
</dbReference>
<reference evidence="1" key="2">
    <citation type="journal article" date="2021" name="PeerJ">
        <title>Extensive microbial diversity within the chicken gut microbiome revealed by metagenomics and culture.</title>
        <authorList>
            <person name="Gilroy R."/>
            <person name="Ravi A."/>
            <person name="Getino M."/>
            <person name="Pursley I."/>
            <person name="Horton D.L."/>
            <person name="Alikhan N.F."/>
            <person name="Baker D."/>
            <person name="Gharbi K."/>
            <person name="Hall N."/>
            <person name="Watson M."/>
            <person name="Adriaenssens E.M."/>
            <person name="Foster-Nyarko E."/>
            <person name="Jarju S."/>
            <person name="Secka A."/>
            <person name="Antonio M."/>
            <person name="Oren A."/>
            <person name="Chaudhuri R.R."/>
            <person name="La Ragione R."/>
            <person name="Hildebrand F."/>
            <person name="Pallen M.J."/>
        </authorList>
    </citation>
    <scope>NUCLEOTIDE SEQUENCE</scope>
    <source>
        <strain evidence="1">ChiHecec3B27-6122</strain>
    </source>
</reference>
<dbReference type="SUPFAM" id="SSF140683">
    <property type="entry name" value="SP0561-like"/>
    <property type="match status" value="1"/>
</dbReference>
<dbReference type="InterPro" id="IPR038062">
    <property type="entry name" value="ScdA-like_N_sf"/>
</dbReference>
<dbReference type="Proteomes" id="UP000886876">
    <property type="component" value="Unassembled WGS sequence"/>
</dbReference>
<comment type="caution">
    <text evidence="1">The sequence shown here is derived from an EMBL/GenBank/DDBJ whole genome shotgun (WGS) entry which is preliminary data.</text>
</comment>
<reference evidence="1" key="1">
    <citation type="submission" date="2020-10" db="EMBL/GenBank/DDBJ databases">
        <authorList>
            <person name="Gilroy R."/>
        </authorList>
    </citation>
    <scope>NUCLEOTIDE SEQUENCE</scope>
    <source>
        <strain evidence="1">ChiHecec3B27-6122</strain>
    </source>
</reference>
<evidence type="ECO:0000313" key="2">
    <source>
        <dbReference type="Proteomes" id="UP000886876"/>
    </source>
</evidence>
<dbReference type="Gene3D" id="1.10.3910.10">
    <property type="entry name" value="SP0561-like"/>
    <property type="match status" value="1"/>
</dbReference>
<sequence>MKLTITANTTVGMALASEPRLYAALMSLGLCCVDESTVMWTMERLASETGVDVEALCAALNEAGR</sequence>